<dbReference type="GO" id="GO:0005829">
    <property type="term" value="C:cytosol"/>
    <property type="evidence" value="ECO:0007669"/>
    <property type="project" value="TreeGrafter"/>
</dbReference>
<sequence>MSTTPPFGLLLPSRPVLVNPAVISPSQYAFTLPSMPTFSHIVVFLLPGTTLPEGTLAGVYVLLPGTPAFKFLGAIGTEKQSAIFRVSGGGSVGSGGDAVRVDDMMDADETSTTNNGTAVDGDVTVGISIEPASTIALQLESLKTTESSSSTALVPVKGHLQTAPISTKVLAQRIIKNAFNFLASFAGTTGAGGQEVIPLKSFQDWWSKFERRIENDPGWLEREADS</sequence>
<dbReference type="InterPro" id="IPR048364">
    <property type="entry name" value="Hikeshi-like_C"/>
</dbReference>
<gene>
    <name evidence="4" type="ORF">JMJ35_005391</name>
</gene>
<evidence type="ECO:0000259" key="2">
    <source>
        <dbReference type="Pfam" id="PF05603"/>
    </source>
</evidence>
<evidence type="ECO:0000256" key="1">
    <source>
        <dbReference type="ARBA" id="ARBA00006623"/>
    </source>
</evidence>
<feature type="domain" description="Hikeshi-like C-terminal" evidence="3">
    <location>
        <begin position="166"/>
        <end position="222"/>
    </location>
</feature>
<keyword evidence="5" id="KW-1185">Reference proteome</keyword>
<proteinExistence type="inferred from homology"/>
<dbReference type="GO" id="GO:0006606">
    <property type="term" value="P:protein import into nucleus"/>
    <property type="evidence" value="ECO:0007669"/>
    <property type="project" value="TreeGrafter"/>
</dbReference>
<dbReference type="GO" id="GO:0061608">
    <property type="term" value="F:nuclear import signal receptor activity"/>
    <property type="evidence" value="ECO:0007669"/>
    <property type="project" value="TreeGrafter"/>
</dbReference>
<reference evidence="4" key="1">
    <citation type="submission" date="2023-03" db="EMBL/GenBank/DDBJ databases">
        <title>Complete genome of Cladonia borealis.</title>
        <authorList>
            <person name="Park H."/>
        </authorList>
    </citation>
    <scope>NUCLEOTIDE SEQUENCE</scope>
    <source>
        <strain evidence="4">ANT050790</strain>
    </source>
</reference>
<evidence type="ECO:0008006" key="6">
    <source>
        <dbReference type="Google" id="ProtNLM"/>
    </source>
</evidence>
<dbReference type="Pfam" id="PF05603">
    <property type="entry name" value="Hikeshi-like_N"/>
    <property type="match status" value="1"/>
</dbReference>
<dbReference type="Proteomes" id="UP001166286">
    <property type="component" value="Unassembled WGS sequence"/>
</dbReference>
<organism evidence="4 5">
    <name type="scientific">Cladonia borealis</name>
    <dbReference type="NCBI Taxonomy" id="184061"/>
    <lineage>
        <taxon>Eukaryota</taxon>
        <taxon>Fungi</taxon>
        <taxon>Dikarya</taxon>
        <taxon>Ascomycota</taxon>
        <taxon>Pezizomycotina</taxon>
        <taxon>Lecanoromycetes</taxon>
        <taxon>OSLEUM clade</taxon>
        <taxon>Lecanoromycetidae</taxon>
        <taxon>Lecanorales</taxon>
        <taxon>Lecanorineae</taxon>
        <taxon>Cladoniaceae</taxon>
        <taxon>Cladonia</taxon>
    </lineage>
</organism>
<dbReference type="AlphaFoldDB" id="A0AA39V1H0"/>
<dbReference type="PANTHER" id="PTHR12925">
    <property type="entry name" value="HIKESHI FAMILY MEMBER"/>
    <property type="match status" value="1"/>
</dbReference>
<dbReference type="PANTHER" id="PTHR12925:SF0">
    <property type="entry name" value="PROTEIN HIKESHI"/>
    <property type="match status" value="1"/>
</dbReference>
<name>A0AA39V1H0_9LECA</name>
<protein>
    <recommendedName>
        <fullName evidence="6">Hikeshi-like domain-containing protein</fullName>
    </recommendedName>
</protein>
<dbReference type="GO" id="GO:0005634">
    <property type="term" value="C:nucleus"/>
    <property type="evidence" value="ECO:0007669"/>
    <property type="project" value="TreeGrafter"/>
</dbReference>
<comment type="caution">
    <text evidence="4">The sequence shown here is derived from an EMBL/GenBank/DDBJ whole genome shotgun (WGS) entry which is preliminary data.</text>
</comment>
<dbReference type="EMBL" id="JAFEKC020000011">
    <property type="protein sequence ID" value="KAK0512263.1"/>
    <property type="molecule type" value="Genomic_DNA"/>
</dbReference>
<feature type="domain" description="Hikeshi-like N-terminal" evidence="2">
    <location>
        <begin position="11"/>
        <end position="145"/>
    </location>
</feature>
<dbReference type="InterPro" id="IPR008493">
    <property type="entry name" value="Hikeshi-like_N"/>
</dbReference>
<evidence type="ECO:0000313" key="5">
    <source>
        <dbReference type="Proteomes" id="UP001166286"/>
    </source>
</evidence>
<evidence type="ECO:0000313" key="4">
    <source>
        <dbReference type="EMBL" id="KAK0512263.1"/>
    </source>
</evidence>
<dbReference type="Pfam" id="PF21057">
    <property type="entry name" value="Hikeshi-like_C"/>
    <property type="match status" value="1"/>
</dbReference>
<dbReference type="InterPro" id="IPR031318">
    <property type="entry name" value="OPI10"/>
</dbReference>
<accession>A0AA39V1H0</accession>
<comment type="similarity">
    <text evidence="1">Belongs to the OPI10 family.</text>
</comment>
<evidence type="ECO:0000259" key="3">
    <source>
        <dbReference type="Pfam" id="PF21057"/>
    </source>
</evidence>